<dbReference type="PROSITE" id="PS00086">
    <property type="entry name" value="CYTOCHROME_P450"/>
    <property type="match status" value="1"/>
</dbReference>
<dbReference type="CDD" id="cd11072">
    <property type="entry name" value="CYP71-like"/>
    <property type="match status" value="1"/>
</dbReference>
<keyword evidence="4 12" id="KW-0349">Heme</keyword>
<feature type="binding site" description="axial binding residue" evidence="12">
    <location>
        <position position="445"/>
    </location>
    <ligand>
        <name>heme</name>
        <dbReference type="ChEBI" id="CHEBI:30413"/>
    </ligand>
    <ligandPart>
        <name>Fe</name>
        <dbReference type="ChEBI" id="CHEBI:18248"/>
    </ligandPart>
</feature>
<feature type="signal peptide" evidence="14">
    <location>
        <begin position="1"/>
        <end position="16"/>
    </location>
</feature>
<accession>A0AAW2SJ35</accession>
<dbReference type="InterPro" id="IPR017972">
    <property type="entry name" value="Cyt_P450_CS"/>
</dbReference>
<sequence>MSDLLLILALLPLVFTFLFQFKNRKAAKTLVPPGPPGLPLIGNLHQFVTATNLHIHLWELSRKHGSLMRMKLGPVPVLVVSSAKLAKEVLKTQDSVFCSRPKLLGQQKLSYNCLDIAFSPYSDYWKEMRKVSVLHLFSLKKAQSFRPVREDEIGRMVAKIQALASSSDRVVVDLSEVVTDLATTLICRTAFGTRYDERGSERRRFDKLLRDGQAAMADFYVSDYYSWLSWVDKLSGKLARLDAAFENLDLFYQELIDDRLDRNRRKTMEEEEEEEDILDVLIRLKVHSSDLTWDHIRAMLMDIFIAGTDTSIASIIWTMTALIKAPDVMKKVQAEIRELIGIKCQVDEVDIQSLSYLRAVICETFRLYPPAPLLLPRETIEKCTLDGYQIQPKTMVYVNAWAVARDPEYWEDPDAFLPDRFLNSGVDIKGNDFRVIPFGSGRRICPGMYMGLANVELAVANLLYFFDWELPPGVQAQEILIPTRL</sequence>
<evidence type="ECO:0000256" key="1">
    <source>
        <dbReference type="ARBA" id="ARBA00001971"/>
    </source>
</evidence>
<dbReference type="GO" id="GO:0005506">
    <property type="term" value="F:iron ion binding"/>
    <property type="evidence" value="ECO:0007669"/>
    <property type="project" value="InterPro"/>
</dbReference>
<dbReference type="AlphaFoldDB" id="A0AAW2SJ35"/>
<reference evidence="15" key="2">
    <citation type="journal article" date="2024" name="Plant">
        <title>Genomic evolution and insights into agronomic trait innovations of Sesamum species.</title>
        <authorList>
            <person name="Miao H."/>
            <person name="Wang L."/>
            <person name="Qu L."/>
            <person name="Liu H."/>
            <person name="Sun Y."/>
            <person name="Le M."/>
            <person name="Wang Q."/>
            <person name="Wei S."/>
            <person name="Zheng Y."/>
            <person name="Lin W."/>
            <person name="Duan Y."/>
            <person name="Cao H."/>
            <person name="Xiong S."/>
            <person name="Wang X."/>
            <person name="Wei L."/>
            <person name="Li C."/>
            <person name="Ma Q."/>
            <person name="Ju M."/>
            <person name="Zhao R."/>
            <person name="Li G."/>
            <person name="Mu C."/>
            <person name="Tian Q."/>
            <person name="Mei H."/>
            <person name="Zhang T."/>
            <person name="Gao T."/>
            <person name="Zhang H."/>
        </authorList>
    </citation>
    <scope>NUCLEOTIDE SEQUENCE</scope>
    <source>
        <strain evidence="15">G02</strain>
    </source>
</reference>
<comment type="subcellular location">
    <subcellularLocation>
        <location evidence="2">Membrane</location>
        <topology evidence="2">Single-pass membrane protein</topology>
    </subcellularLocation>
</comment>
<evidence type="ECO:0000256" key="7">
    <source>
        <dbReference type="ARBA" id="ARBA00022989"/>
    </source>
</evidence>
<comment type="caution">
    <text evidence="15">The sequence shown here is derived from an EMBL/GenBank/DDBJ whole genome shotgun (WGS) entry which is preliminary data.</text>
</comment>
<dbReference type="EMBL" id="JACGWJ010000010">
    <property type="protein sequence ID" value="KAL0392432.1"/>
    <property type="molecule type" value="Genomic_DNA"/>
</dbReference>
<evidence type="ECO:0000256" key="3">
    <source>
        <dbReference type="ARBA" id="ARBA00010617"/>
    </source>
</evidence>
<dbReference type="Gene3D" id="1.10.630.10">
    <property type="entry name" value="Cytochrome P450"/>
    <property type="match status" value="1"/>
</dbReference>
<keyword evidence="6 12" id="KW-0479">Metal-binding</keyword>
<dbReference type="SUPFAM" id="SSF48264">
    <property type="entry name" value="Cytochrome P450"/>
    <property type="match status" value="1"/>
</dbReference>
<evidence type="ECO:0000313" key="15">
    <source>
        <dbReference type="EMBL" id="KAL0392432.1"/>
    </source>
</evidence>
<evidence type="ECO:0000256" key="2">
    <source>
        <dbReference type="ARBA" id="ARBA00004167"/>
    </source>
</evidence>
<evidence type="ECO:0000256" key="8">
    <source>
        <dbReference type="ARBA" id="ARBA00023002"/>
    </source>
</evidence>
<dbReference type="PANTHER" id="PTHR47955:SF22">
    <property type="entry name" value="CYTOCHROME P450 83B1-LIKE"/>
    <property type="match status" value="1"/>
</dbReference>
<keyword evidence="8 13" id="KW-0560">Oxidoreductase</keyword>
<gene>
    <name evidence="15" type="ORF">Sradi_2466000</name>
</gene>
<dbReference type="FunFam" id="1.10.630.10:FF:000011">
    <property type="entry name" value="Cytochrome P450 83B1"/>
    <property type="match status" value="1"/>
</dbReference>
<dbReference type="Pfam" id="PF00067">
    <property type="entry name" value="p450"/>
    <property type="match status" value="1"/>
</dbReference>
<keyword evidence="11" id="KW-0472">Membrane</keyword>
<keyword evidence="9 12" id="KW-0408">Iron</keyword>
<dbReference type="InterPro" id="IPR002401">
    <property type="entry name" value="Cyt_P450_E_grp-I"/>
</dbReference>
<evidence type="ECO:0000256" key="12">
    <source>
        <dbReference type="PIRSR" id="PIRSR602401-1"/>
    </source>
</evidence>
<organism evidence="15">
    <name type="scientific">Sesamum radiatum</name>
    <name type="common">Black benniseed</name>
    <dbReference type="NCBI Taxonomy" id="300843"/>
    <lineage>
        <taxon>Eukaryota</taxon>
        <taxon>Viridiplantae</taxon>
        <taxon>Streptophyta</taxon>
        <taxon>Embryophyta</taxon>
        <taxon>Tracheophyta</taxon>
        <taxon>Spermatophyta</taxon>
        <taxon>Magnoliopsida</taxon>
        <taxon>eudicotyledons</taxon>
        <taxon>Gunneridae</taxon>
        <taxon>Pentapetalae</taxon>
        <taxon>asterids</taxon>
        <taxon>lamiids</taxon>
        <taxon>Lamiales</taxon>
        <taxon>Pedaliaceae</taxon>
        <taxon>Sesamum</taxon>
    </lineage>
</organism>
<evidence type="ECO:0000256" key="9">
    <source>
        <dbReference type="ARBA" id="ARBA00023004"/>
    </source>
</evidence>
<reference evidence="15" key="1">
    <citation type="submission" date="2020-06" db="EMBL/GenBank/DDBJ databases">
        <authorList>
            <person name="Li T."/>
            <person name="Hu X."/>
            <person name="Zhang T."/>
            <person name="Song X."/>
            <person name="Zhang H."/>
            <person name="Dai N."/>
            <person name="Sheng W."/>
            <person name="Hou X."/>
            <person name="Wei L."/>
        </authorList>
    </citation>
    <scope>NUCLEOTIDE SEQUENCE</scope>
    <source>
        <strain evidence="15">G02</strain>
        <tissue evidence="15">Leaf</tissue>
    </source>
</reference>
<evidence type="ECO:0000256" key="13">
    <source>
        <dbReference type="RuleBase" id="RU000461"/>
    </source>
</evidence>
<keyword evidence="14" id="KW-0732">Signal</keyword>
<evidence type="ECO:0000256" key="10">
    <source>
        <dbReference type="ARBA" id="ARBA00023033"/>
    </source>
</evidence>
<dbReference type="GO" id="GO:0016020">
    <property type="term" value="C:membrane"/>
    <property type="evidence" value="ECO:0007669"/>
    <property type="project" value="UniProtKB-SubCell"/>
</dbReference>
<evidence type="ECO:0000256" key="4">
    <source>
        <dbReference type="ARBA" id="ARBA00022617"/>
    </source>
</evidence>
<dbReference type="GO" id="GO:0016705">
    <property type="term" value="F:oxidoreductase activity, acting on paired donors, with incorporation or reduction of molecular oxygen"/>
    <property type="evidence" value="ECO:0007669"/>
    <property type="project" value="InterPro"/>
</dbReference>
<dbReference type="PRINTS" id="PR00385">
    <property type="entry name" value="P450"/>
</dbReference>
<dbReference type="InterPro" id="IPR036396">
    <property type="entry name" value="Cyt_P450_sf"/>
</dbReference>
<dbReference type="PANTHER" id="PTHR47955">
    <property type="entry name" value="CYTOCHROME P450 FAMILY 71 PROTEIN"/>
    <property type="match status" value="1"/>
</dbReference>
<evidence type="ECO:0000256" key="6">
    <source>
        <dbReference type="ARBA" id="ARBA00022723"/>
    </source>
</evidence>
<keyword evidence="5" id="KW-0812">Transmembrane</keyword>
<dbReference type="PRINTS" id="PR00463">
    <property type="entry name" value="EP450I"/>
</dbReference>
<comment type="similarity">
    <text evidence="3 13">Belongs to the cytochrome P450 family.</text>
</comment>
<comment type="cofactor">
    <cofactor evidence="1 12">
        <name>heme</name>
        <dbReference type="ChEBI" id="CHEBI:30413"/>
    </cofactor>
</comment>
<name>A0AAW2SJ35_SESRA</name>
<dbReference type="InterPro" id="IPR001128">
    <property type="entry name" value="Cyt_P450"/>
</dbReference>
<dbReference type="GO" id="GO:0004497">
    <property type="term" value="F:monooxygenase activity"/>
    <property type="evidence" value="ECO:0007669"/>
    <property type="project" value="UniProtKB-KW"/>
</dbReference>
<evidence type="ECO:0000256" key="5">
    <source>
        <dbReference type="ARBA" id="ARBA00022692"/>
    </source>
</evidence>
<keyword evidence="7" id="KW-1133">Transmembrane helix</keyword>
<protein>
    <submittedName>
        <fullName evidence="15">Cytochrome</fullName>
    </submittedName>
</protein>
<dbReference type="GO" id="GO:0020037">
    <property type="term" value="F:heme binding"/>
    <property type="evidence" value="ECO:0007669"/>
    <property type="project" value="InterPro"/>
</dbReference>
<evidence type="ECO:0000256" key="14">
    <source>
        <dbReference type="SAM" id="SignalP"/>
    </source>
</evidence>
<proteinExistence type="inferred from homology"/>
<evidence type="ECO:0000256" key="11">
    <source>
        <dbReference type="ARBA" id="ARBA00023136"/>
    </source>
</evidence>
<feature type="chain" id="PRO_5043800295" evidence="14">
    <location>
        <begin position="17"/>
        <end position="485"/>
    </location>
</feature>
<keyword evidence="10 13" id="KW-0503">Monooxygenase</keyword>